<evidence type="ECO:0000313" key="1">
    <source>
        <dbReference type="EMBL" id="AKK02464.1"/>
    </source>
</evidence>
<dbReference type="AlphaFoldDB" id="A0A0G3GMU7"/>
<name>A0A0G3GMU7_9CORY</name>
<dbReference type="Proteomes" id="UP000035368">
    <property type="component" value="Chromosome"/>
</dbReference>
<proteinExistence type="predicted"/>
<sequence length="45" mass="4957">MPKPAKSARFNLFLVNLLLTFEGWVTSLGAGRKLDHTVAVLVVVF</sequence>
<dbReference type="EMBL" id="CP011541">
    <property type="protein sequence ID" value="AKK02464.1"/>
    <property type="molecule type" value="Genomic_DNA"/>
</dbReference>
<gene>
    <name evidence="1" type="ORF">CEPID_02920</name>
</gene>
<dbReference type="PATRIC" id="fig|1050174.4.peg.593"/>
<dbReference type="KEGG" id="cei:CEPID_02920"/>
<protein>
    <submittedName>
        <fullName evidence="1">Uncharacterized protein</fullName>
    </submittedName>
</protein>
<keyword evidence="2" id="KW-1185">Reference proteome</keyword>
<accession>A0A0G3GMU7</accession>
<reference evidence="1 2" key="1">
    <citation type="submission" date="2015-05" db="EMBL/GenBank/DDBJ databases">
        <title>Complete genome sequence of Corynebacterium epidermidicanis DSM 45586, isolated from the skin of a dog suffering from pruritus.</title>
        <authorList>
            <person name="Ruckert C."/>
            <person name="Albersmeier A."/>
            <person name="Winkler A."/>
            <person name="Tauch A."/>
        </authorList>
    </citation>
    <scope>NUCLEOTIDE SEQUENCE [LARGE SCALE GENOMIC DNA]</scope>
    <source>
        <strain evidence="1 2">DSM 45586</strain>
    </source>
</reference>
<organism evidence="1 2">
    <name type="scientific">Corynebacterium epidermidicanis</name>
    <dbReference type="NCBI Taxonomy" id="1050174"/>
    <lineage>
        <taxon>Bacteria</taxon>
        <taxon>Bacillati</taxon>
        <taxon>Actinomycetota</taxon>
        <taxon>Actinomycetes</taxon>
        <taxon>Mycobacteriales</taxon>
        <taxon>Corynebacteriaceae</taxon>
        <taxon>Corynebacterium</taxon>
    </lineage>
</organism>
<evidence type="ECO:0000313" key="2">
    <source>
        <dbReference type="Proteomes" id="UP000035368"/>
    </source>
</evidence>